<reference evidence="1" key="1">
    <citation type="submission" date="2022-01" db="EMBL/GenBank/DDBJ databases">
        <title>Genome Sequence Resource for Two Populations of Ditylenchus destructor, the Migratory Endoparasitic Phytonematode.</title>
        <authorList>
            <person name="Zhang H."/>
            <person name="Lin R."/>
            <person name="Xie B."/>
        </authorList>
    </citation>
    <scope>NUCLEOTIDE SEQUENCE</scope>
    <source>
        <strain evidence="1">BazhouSP</strain>
    </source>
</reference>
<proteinExistence type="predicted"/>
<gene>
    <name evidence="1" type="ORF">DdX_20847</name>
</gene>
<dbReference type="EMBL" id="JAKKPZ010000678">
    <property type="protein sequence ID" value="KAI1693087.1"/>
    <property type="molecule type" value="Genomic_DNA"/>
</dbReference>
<protein>
    <submittedName>
        <fullName evidence="1">Uncharacterized protein</fullName>
    </submittedName>
</protein>
<organism evidence="1 2">
    <name type="scientific">Ditylenchus destructor</name>
    <dbReference type="NCBI Taxonomy" id="166010"/>
    <lineage>
        <taxon>Eukaryota</taxon>
        <taxon>Metazoa</taxon>
        <taxon>Ecdysozoa</taxon>
        <taxon>Nematoda</taxon>
        <taxon>Chromadorea</taxon>
        <taxon>Rhabditida</taxon>
        <taxon>Tylenchina</taxon>
        <taxon>Tylenchomorpha</taxon>
        <taxon>Sphaerularioidea</taxon>
        <taxon>Anguinidae</taxon>
        <taxon>Anguininae</taxon>
        <taxon>Ditylenchus</taxon>
    </lineage>
</organism>
<evidence type="ECO:0000313" key="1">
    <source>
        <dbReference type="EMBL" id="KAI1693087.1"/>
    </source>
</evidence>
<name>A0AAD4MFX2_9BILA</name>
<dbReference type="AlphaFoldDB" id="A0AAD4MFX2"/>
<keyword evidence="2" id="KW-1185">Reference proteome</keyword>
<sequence>MTCIVCHGTSVRQSLVMTKCSHADCTVCPSGQHFAGVVLSRAGLGADTGAIAWYKTMEADGHMKMIKTKSDLEQHRAVWSKVTDHSIKPIGYLLSLEGADSLVDISHVEVAYNYGLRAIGPAHYGPGNMPMEPIPPVN</sequence>
<evidence type="ECO:0000313" key="2">
    <source>
        <dbReference type="Proteomes" id="UP001201812"/>
    </source>
</evidence>
<dbReference type="Proteomes" id="UP001201812">
    <property type="component" value="Unassembled WGS sequence"/>
</dbReference>
<comment type="caution">
    <text evidence="1">The sequence shown here is derived from an EMBL/GenBank/DDBJ whole genome shotgun (WGS) entry which is preliminary data.</text>
</comment>
<accession>A0AAD4MFX2</accession>
<dbReference type="Gene3D" id="3.20.20.140">
    <property type="entry name" value="Metal-dependent hydrolases"/>
    <property type="match status" value="1"/>
</dbReference>